<reference evidence="1 2" key="1">
    <citation type="submission" date="2021-06" db="EMBL/GenBank/DDBJ databases">
        <authorList>
            <person name="Palmer J.M."/>
        </authorList>
    </citation>
    <scope>NUCLEOTIDE SEQUENCE [LARGE SCALE GENOMIC DNA]</scope>
    <source>
        <strain evidence="1 2">GA_2019</strain>
        <tissue evidence="1">Muscle</tissue>
    </source>
</reference>
<dbReference type="EMBL" id="JAHRIO010085571">
    <property type="protein sequence ID" value="MEQ2186751.1"/>
    <property type="molecule type" value="Genomic_DNA"/>
</dbReference>
<sequence length="234" mass="26144">MCGCANTAQSPEGAGNETQKSKGFLNIIKKWVIVKFSCFLHGLLTQLSSLSLSMQCSSLTVAEVHDSLSSTKALLLKYKSRPRPVLKKVLGTNQYEGVSLKPCDDHFLNQSKDHLINLLSKTMDNRFGNVSHGILRAMRITNFRYWSEADRNADFGDSDVQELITHFEPVLMRAGVKEGEVLDQWTLLKSILYQDPNILKNISWPEVNQQLGQVCPNVLHLVDLILCIPASTAD</sequence>
<proteinExistence type="predicted"/>
<keyword evidence="2" id="KW-1185">Reference proteome</keyword>
<dbReference type="PANTHER" id="PTHR46880">
    <property type="entry name" value="RAS-ASSOCIATING DOMAIN-CONTAINING PROTEIN"/>
    <property type="match status" value="1"/>
</dbReference>
<evidence type="ECO:0000313" key="1">
    <source>
        <dbReference type="EMBL" id="MEQ2186751.1"/>
    </source>
</evidence>
<organism evidence="1 2">
    <name type="scientific">Goodea atripinnis</name>
    <dbReference type="NCBI Taxonomy" id="208336"/>
    <lineage>
        <taxon>Eukaryota</taxon>
        <taxon>Metazoa</taxon>
        <taxon>Chordata</taxon>
        <taxon>Craniata</taxon>
        <taxon>Vertebrata</taxon>
        <taxon>Euteleostomi</taxon>
        <taxon>Actinopterygii</taxon>
        <taxon>Neopterygii</taxon>
        <taxon>Teleostei</taxon>
        <taxon>Neoteleostei</taxon>
        <taxon>Acanthomorphata</taxon>
        <taxon>Ovalentaria</taxon>
        <taxon>Atherinomorphae</taxon>
        <taxon>Cyprinodontiformes</taxon>
        <taxon>Goodeidae</taxon>
        <taxon>Goodea</taxon>
    </lineage>
</organism>
<dbReference type="Proteomes" id="UP001476798">
    <property type="component" value="Unassembled WGS sequence"/>
</dbReference>
<accession>A0ABV0PTD6</accession>
<gene>
    <name evidence="1" type="ORF">GOODEAATRI_031806</name>
</gene>
<protein>
    <submittedName>
        <fullName evidence="1">Uncharacterized protein</fullName>
    </submittedName>
</protein>
<dbReference type="PANTHER" id="PTHR46880:SF9">
    <property type="entry name" value="ZINC FINGER PROTEIN 862"/>
    <property type="match status" value="1"/>
</dbReference>
<evidence type="ECO:0000313" key="2">
    <source>
        <dbReference type="Proteomes" id="UP001476798"/>
    </source>
</evidence>
<comment type="caution">
    <text evidence="1">The sequence shown here is derived from an EMBL/GenBank/DDBJ whole genome shotgun (WGS) entry which is preliminary data.</text>
</comment>
<name>A0ABV0PTD6_9TELE</name>